<keyword evidence="9 11" id="KW-0648">Protein biosynthesis</keyword>
<dbReference type="GO" id="GO:0005524">
    <property type="term" value="F:ATP binding"/>
    <property type="evidence" value="ECO:0007669"/>
    <property type="project" value="UniProtKB-KW"/>
</dbReference>
<comment type="function">
    <text evidence="1">Hydrolyzes indole-3-acetamide (IAM) into indole-3-acetic acid (IAA).</text>
</comment>
<feature type="compositionally biased region" description="Basic and acidic residues" evidence="12">
    <location>
        <begin position="506"/>
        <end position="521"/>
    </location>
</feature>
<evidence type="ECO:0000256" key="5">
    <source>
        <dbReference type="ARBA" id="ARBA00014428"/>
    </source>
</evidence>
<evidence type="ECO:0000256" key="9">
    <source>
        <dbReference type="ARBA" id="ARBA00022917"/>
    </source>
</evidence>
<comment type="subunit">
    <text evidence="3 11">Heterotrimer of A, B and C subunits.</text>
</comment>
<dbReference type="HAMAP" id="MF_00120">
    <property type="entry name" value="GatA"/>
    <property type="match status" value="1"/>
</dbReference>
<evidence type="ECO:0000256" key="2">
    <source>
        <dbReference type="ARBA" id="ARBA00008069"/>
    </source>
</evidence>
<dbReference type="NCBIfam" id="TIGR00132">
    <property type="entry name" value="gatA"/>
    <property type="match status" value="1"/>
</dbReference>
<comment type="similarity">
    <text evidence="2 11">Belongs to the amidase family. GatA subfamily.</text>
</comment>
<evidence type="ECO:0000256" key="6">
    <source>
        <dbReference type="ARBA" id="ARBA00022598"/>
    </source>
</evidence>
<comment type="caution">
    <text evidence="14">The sequence shown here is derived from an EMBL/GenBank/DDBJ whole genome shotgun (WGS) entry which is preliminary data.</text>
</comment>
<dbReference type="AlphaFoldDB" id="A0A8I1KG50"/>
<dbReference type="InterPro" id="IPR000120">
    <property type="entry name" value="Amidase"/>
</dbReference>
<dbReference type="Gene3D" id="3.90.1300.10">
    <property type="entry name" value="Amidase signature (AS) domain"/>
    <property type="match status" value="1"/>
</dbReference>
<dbReference type="InterPro" id="IPR004412">
    <property type="entry name" value="GatA"/>
</dbReference>
<gene>
    <name evidence="11 14" type="primary">gatA</name>
    <name evidence="14" type="ORF">JDN41_02290</name>
</gene>
<evidence type="ECO:0000256" key="8">
    <source>
        <dbReference type="ARBA" id="ARBA00022840"/>
    </source>
</evidence>
<dbReference type="GO" id="GO:0016740">
    <property type="term" value="F:transferase activity"/>
    <property type="evidence" value="ECO:0007669"/>
    <property type="project" value="UniProtKB-KW"/>
</dbReference>
<dbReference type="PANTHER" id="PTHR11895:SF151">
    <property type="entry name" value="GLUTAMYL-TRNA(GLN) AMIDOTRANSFERASE SUBUNIT A"/>
    <property type="match status" value="1"/>
</dbReference>
<dbReference type="EMBL" id="JAEMUK010000005">
    <property type="protein sequence ID" value="MBJ7542380.1"/>
    <property type="molecule type" value="Genomic_DNA"/>
</dbReference>
<evidence type="ECO:0000256" key="11">
    <source>
        <dbReference type="HAMAP-Rule" id="MF_00120"/>
    </source>
</evidence>
<feature type="region of interest" description="Disordered" evidence="12">
    <location>
        <begin position="494"/>
        <end position="527"/>
    </location>
</feature>
<feature type="active site" description="Charge relay system" evidence="11">
    <location>
        <position position="164"/>
    </location>
</feature>
<dbReference type="InterPro" id="IPR036928">
    <property type="entry name" value="AS_sf"/>
</dbReference>
<dbReference type="Pfam" id="PF01425">
    <property type="entry name" value="Amidase"/>
    <property type="match status" value="1"/>
</dbReference>
<name>A0A8I1KG50_9HYPH</name>
<keyword evidence="15" id="KW-1185">Reference proteome</keyword>
<feature type="active site" description="Charge relay system" evidence="11">
    <location>
        <position position="84"/>
    </location>
</feature>
<evidence type="ECO:0000256" key="4">
    <source>
        <dbReference type="ARBA" id="ARBA00012739"/>
    </source>
</evidence>
<evidence type="ECO:0000256" key="1">
    <source>
        <dbReference type="ARBA" id="ARBA00003871"/>
    </source>
</evidence>
<keyword evidence="8 11" id="KW-0067">ATP-binding</keyword>
<dbReference type="InterPro" id="IPR023631">
    <property type="entry name" value="Amidase_dom"/>
</dbReference>
<sequence>MSKTMSLNELTLSDARDKLRAKEITAIELTEACLSAIEAANDALKAYLVVTGDKALEQAKKSDERLAANAKDARALEGIPLGIKDLFCTDGVRTTAGSHILGNFEPPYESTVTQNLWDAGAVMLGKLNMDEFAMGSSTETSYYGQTVNPWRAKGSDENLVPGGSSGGSSSAVAAGLCLGATASDTGGSIRQPAAFTGTVGIKPTYGRCSRYGMVAFASSLDQAGPITRSIKDAALMLQAMASYDLKDSTSVDRPLPDLEKALTQKFKGLKIGVPKEYRVDGMSKEIEALWEKGIDIYRQAGAEIVDISLPHTKAALPAYYIVAPAEASSNLARYDGVRYGLRANGRDIVDMYEETRSHGFGAEVKRRILIGTYVLSAGYYDAYYLKAQKVRSLIKRDFDDAFETVDVVLTPTTPTPAFGLGSKKDADPVEMYLNDIFTVTVNMAGLPGLSVPGGLSAEGLPLGLQIIGKPFDEATVLRAGQVIEDAVGRMPIPEPWWAGDAAKPADNAKKKAEAADNAPEKKAKKKK</sequence>
<protein>
    <recommendedName>
        <fullName evidence="5 11">Glutamyl-tRNA(Gln) amidotransferase subunit A</fullName>
        <shortName evidence="11">Glu-ADT subunit A</shortName>
        <ecNumber evidence="4 11">6.3.5.7</ecNumber>
    </recommendedName>
</protein>
<dbReference type="GO" id="GO:0030956">
    <property type="term" value="C:glutamyl-tRNA(Gln) amidotransferase complex"/>
    <property type="evidence" value="ECO:0007669"/>
    <property type="project" value="InterPro"/>
</dbReference>
<feature type="domain" description="Amidase" evidence="13">
    <location>
        <begin position="28"/>
        <end position="477"/>
    </location>
</feature>
<comment type="function">
    <text evidence="11">Allows the formation of correctly charged Gln-tRNA(Gln) through the transamidation of misacylated Glu-tRNA(Gln) in organisms which lack glutaminyl-tRNA synthetase. The reaction takes place in the presence of glutamine and ATP through an activated gamma-phospho-Glu-tRNA(Gln).</text>
</comment>
<organism evidence="14 15">
    <name type="scientific">Rhodomicrobium udaipurense</name>
    <dbReference type="NCBI Taxonomy" id="1202716"/>
    <lineage>
        <taxon>Bacteria</taxon>
        <taxon>Pseudomonadati</taxon>
        <taxon>Pseudomonadota</taxon>
        <taxon>Alphaproteobacteria</taxon>
        <taxon>Hyphomicrobiales</taxon>
        <taxon>Hyphomicrobiaceae</taxon>
        <taxon>Rhodomicrobium</taxon>
    </lineage>
</organism>
<dbReference type="Proteomes" id="UP000623250">
    <property type="component" value="Unassembled WGS sequence"/>
</dbReference>
<dbReference type="PROSITE" id="PS00571">
    <property type="entry name" value="AMIDASES"/>
    <property type="match status" value="1"/>
</dbReference>
<evidence type="ECO:0000256" key="10">
    <source>
        <dbReference type="ARBA" id="ARBA00047407"/>
    </source>
</evidence>
<evidence type="ECO:0000256" key="12">
    <source>
        <dbReference type="SAM" id="MobiDB-lite"/>
    </source>
</evidence>
<keyword evidence="6 11" id="KW-0436">Ligase</keyword>
<evidence type="ECO:0000313" key="14">
    <source>
        <dbReference type="EMBL" id="MBJ7542380.1"/>
    </source>
</evidence>
<dbReference type="PANTHER" id="PTHR11895">
    <property type="entry name" value="TRANSAMIDASE"/>
    <property type="match status" value="1"/>
</dbReference>
<proteinExistence type="inferred from homology"/>
<comment type="catalytic activity">
    <reaction evidence="10 11">
        <text>L-glutamyl-tRNA(Gln) + L-glutamine + ATP + H2O = L-glutaminyl-tRNA(Gln) + L-glutamate + ADP + phosphate + H(+)</text>
        <dbReference type="Rhea" id="RHEA:17521"/>
        <dbReference type="Rhea" id="RHEA-COMP:9681"/>
        <dbReference type="Rhea" id="RHEA-COMP:9684"/>
        <dbReference type="ChEBI" id="CHEBI:15377"/>
        <dbReference type="ChEBI" id="CHEBI:15378"/>
        <dbReference type="ChEBI" id="CHEBI:29985"/>
        <dbReference type="ChEBI" id="CHEBI:30616"/>
        <dbReference type="ChEBI" id="CHEBI:43474"/>
        <dbReference type="ChEBI" id="CHEBI:58359"/>
        <dbReference type="ChEBI" id="CHEBI:78520"/>
        <dbReference type="ChEBI" id="CHEBI:78521"/>
        <dbReference type="ChEBI" id="CHEBI:456216"/>
        <dbReference type="EC" id="6.3.5.7"/>
    </reaction>
</comment>
<dbReference type="InterPro" id="IPR020556">
    <property type="entry name" value="Amidase_CS"/>
</dbReference>
<evidence type="ECO:0000256" key="7">
    <source>
        <dbReference type="ARBA" id="ARBA00022741"/>
    </source>
</evidence>
<evidence type="ECO:0000313" key="15">
    <source>
        <dbReference type="Proteomes" id="UP000623250"/>
    </source>
</evidence>
<feature type="active site" description="Acyl-ester intermediate" evidence="11">
    <location>
        <position position="188"/>
    </location>
</feature>
<keyword evidence="14" id="KW-0808">Transferase</keyword>
<dbReference type="GO" id="GO:0006412">
    <property type="term" value="P:translation"/>
    <property type="evidence" value="ECO:0007669"/>
    <property type="project" value="UniProtKB-UniRule"/>
</dbReference>
<dbReference type="SUPFAM" id="SSF75304">
    <property type="entry name" value="Amidase signature (AS) enzymes"/>
    <property type="match status" value="1"/>
</dbReference>
<accession>A0A8I1KG50</accession>
<evidence type="ECO:0000256" key="3">
    <source>
        <dbReference type="ARBA" id="ARBA00011123"/>
    </source>
</evidence>
<keyword evidence="7 11" id="KW-0547">Nucleotide-binding</keyword>
<evidence type="ECO:0000259" key="13">
    <source>
        <dbReference type="Pfam" id="PF01425"/>
    </source>
</evidence>
<dbReference type="EC" id="6.3.5.7" evidence="4 11"/>
<reference evidence="14 15" key="1">
    <citation type="submission" date="2020-12" db="EMBL/GenBank/DDBJ databases">
        <title>Revised draft genomes of Rhodomicrobium vannielii ATCC 17100 and Rhodomicrobium udaipurense JA643.</title>
        <authorList>
            <person name="Conners E.M."/>
            <person name="Davenport E.J."/>
            <person name="Bose A."/>
        </authorList>
    </citation>
    <scope>NUCLEOTIDE SEQUENCE [LARGE SCALE GENOMIC DNA]</scope>
    <source>
        <strain evidence="14 15">JA643</strain>
    </source>
</reference>
<dbReference type="GO" id="GO:0050567">
    <property type="term" value="F:glutaminyl-tRNA synthase (glutamine-hydrolyzing) activity"/>
    <property type="evidence" value="ECO:0007669"/>
    <property type="project" value="UniProtKB-UniRule"/>
</dbReference>